<accession>A0A2G9ZLQ6</accession>
<comment type="caution">
    <text evidence="1">The sequence shown here is derived from an EMBL/GenBank/DDBJ whole genome shotgun (WGS) entry which is preliminary data.</text>
</comment>
<evidence type="ECO:0000313" key="2">
    <source>
        <dbReference type="Proteomes" id="UP000230729"/>
    </source>
</evidence>
<name>A0A2G9ZLQ6_9BACT</name>
<sequence>MNKIDFDVKNYWIFRLNYFLTNKNIYAKKNCAEQPTPVPEPAESFAVDFLNARGIEIKKAISEMGFVFRHSGPDGEGKVFFEGQRADGTTIRISIEQGAGYTAPAEIANKEKKAN</sequence>
<protein>
    <submittedName>
        <fullName evidence="1">Uncharacterized protein</fullName>
    </submittedName>
</protein>
<proteinExistence type="predicted"/>
<gene>
    <name evidence="1" type="ORF">COX22_00880</name>
</gene>
<dbReference type="EMBL" id="PCSD01000019">
    <property type="protein sequence ID" value="PIP34082.1"/>
    <property type="molecule type" value="Genomic_DNA"/>
</dbReference>
<evidence type="ECO:0000313" key="1">
    <source>
        <dbReference type="EMBL" id="PIP34082.1"/>
    </source>
</evidence>
<organism evidence="1 2">
    <name type="scientific">Candidatus Falkowbacteria bacterium CG23_combo_of_CG06-09_8_20_14_all_49_15</name>
    <dbReference type="NCBI Taxonomy" id="1974572"/>
    <lineage>
        <taxon>Bacteria</taxon>
        <taxon>Candidatus Falkowiibacteriota</taxon>
    </lineage>
</organism>
<reference evidence="1 2" key="1">
    <citation type="submission" date="2017-09" db="EMBL/GenBank/DDBJ databases">
        <title>Depth-based differentiation of microbial function through sediment-hosted aquifers and enrichment of novel symbionts in the deep terrestrial subsurface.</title>
        <authorList>
            <person name="Probst A.J."/>
            <person name="Ladd B."/>
            <person name="Jarett J.K."/>
            <person name="Geller-Mcgrath D.E."/>
            <person name="Sieber C.M."/>
            <person name="Emerson J.B."/>
            <person name="Anantharaman K."/>
            <person name="Thomas B.C."/>
            <person name="Malmstrom R."/>
            <person name="Stieglmeier M."/>
            <person name="Klingl A."/>
            <person name="Woyke T."/>
            <person name="Ryan C.M."/>
            <person name="Banfield J.F."/>
        </authorList>
    </citation>
    <scope>NUCLEOTIDE SEQUENCE [LARGE SCALE GENOMIC DNA]</scope>
    <source>
        <strain evidence="1">CG23_combo_of_CG06-09_8_20_14_all_49_15</strain>
    </source>
</reference>
<dbReference type="Proteomes" id="UP000230729">
    <property type="component" value="Unassembled WGS sequence"/>
</dbReference>
<dbReference type="AlphaFoldDB" id="A0A2G9ZLQ6"/>